<comment type="caution">
    <text evidence="3">The sequence shown here is derived from an EMBL/GenBank/DDBJ whole genome shotgun (WGS) entry which is preliminary data.</text>
</comment>
<feature type="region of interest" description="Disordered" evidence="1">
    <location>
        <begin position="1"/>
        <end position="42"/>
    </location>
</feature>
<feature type="region of interest" description="Disordered" evidence="1">
    <location>
        <begin position="489"/>
        <end position="513"/>
    </location>
</feature>
<sequence>MKQKAIAKEHISNEESKENSSGITSRVSDFLRSKRNNTSSPKAISAYDKIDTNSKSASAKYGRRSSLASQLITNHTPKNIELTDSDYLVPKLAENFDFNNLSDLHQAKLVKSWQSLDSFNESHKGRLNVNSAKSMINQTVADGTSPIMSNGEISSVYNPSFLEENVPNRSKSEMSNYLPFYVYGNIKKVTEKHNLDSINFKMNKSKSSDSIYACTVDILTENDKKYDNGFEQRINRYKEKLVEEERLRENIIQELLSENESVTSSRRRSYDDFSPQQRLYGKNSKYKNRYGDRRASMVNAYDSFGESSDIFIIPKLPSGKTLMIDILSTWGDKHYVGLNGIEVFDANGEISKVKNIYAVPSDVNILPECENDPRLVTNLLDGVNRTQDDMHIWLAPFDSGCSHIITIEFQELTTIAMIRVWNYNKSRIHSYRGVRDILIFLDDMPIFKGEIAKACGGILGGIHHFGDTILFTTDDTILENISKNDTSYSYLTSEPNTPQDNEDRPPTSTLTSNVRPITGIFQEKQSNPRDSSEQILLGASQLVIVILKNWGNPIAVGLTGLEIIEGTDTTLNINPKQLNCTWENNCLYRLINGVNITTKAKNMWIVPYNNEEIVVTIDLNGFRNTNMEL</sequence>
<gene>
    <name evidence="3" type="ORF">NQ317_011646</name>
</gene>
<reference evidence="3" key="1">
    <citation type="journal article" date="2023" name="Insect Mol. Biol.">
        <title>Genome sequencing provides insights into the evolution of gene families encoding plant cell wall-degrading enzymes in longhorned beetles.</title>
        <authorList>
            <person name="Shin N.R."/>
            <person name="Okamura Y."/>
            <person name="Kirsch R."/>
            <person name="Pauchet Y."/>
        </authorList>
    </citation>
    <scope>NUCLEOTIDE SEQUENCE</scope>
    <source>
        <strain evidence="3">MMC_N1</strain>
    </source>
</reference>
<dbReference type="InterPro" id="IPR027859">
    <property type="entry name" value="KATNIP_dom"/>
</dbReference>
<dbReference type="Proteomes" id="UP001162164">
    <property type="component" value="Unassembled WGS sequence"/>
</dbReference>
<evidence type="ECO:0000259" key="2">
    <source>
        <dbReference type="Pfam" id="PF14652"/>
    </source>
</evidence>
<dbReference type="InterPro" id="IPR026704">
    <property type="entry name" value="KATNIP"/>
</dbReference>
<evidence type="ECO:0000256" key="1">
    <source>
        <dbReference type="SAM" id="MobiDB-lite"/>
    </source>
</evidence>
<accession>A0ABQ9JAZ6</accession>
<feature type="compositionally biased region" description="Polar residues" evidence="1">
    <location>
        <begin position="489"/>
        <end position="499"/>
    </location>
</feature>
<evidence type="ECO:0000313" key="4">
    <source>
        <dbReference type="Proteomes" id="UP001162164"/>
    </source>
</evidence>
<dbReference type="PANTHER" id="PTHR21534:SF0">
    <property type="entry name" value="KATANIN-INTERACTING PROTEIN"/>
    <property type="match status" value="1"/>
</dbReference>
<name>A0ABQ9JAZ6_9CUCU</name>
<feature type="compositionally biased region" description="Basic and acidic residues" evidence="1">
    <location>
        <begin position="1"/>
        <end position="18"/>
    </location>
</feature>
<keyword evidence="4" id="KW-1185">Reference proteome</keyword>
<dbReference type="PANTHER" id="PTHR21534">
    <property type="entry name" value="KATANIN-INTERACTING PROTEIN"/>
    <property type="match status" value="1"/>
</dbReference>
<protein>
    <recommendedName>
        <fullName evidence="2">KATNIP domain-containing protein</fullName>
    </recommendedName>
</protein>
<dbReference type="EMBL" id="JAPWTJ010000846">
    <property type="protein sequence ID" value="KAJ8975304.1"/>
    <property type="molecule type" value="Genomic_DNA"/>
</dbReference>
<feature type="domain" description="KATNIP" evidence="2">
    <location>
        <begin position="352"/>
        <end position="579"/>
    </location>
</feature>
<organism evidence="3 4">
    <name type="scientific">Molorchus minor</name>
    <dbReference type="NCBI Taxonomy" id="1323400"/>
    <lineage>
        <taxon>Eukaryota</taxon>
        <taxon>Metazoa</taxon>
        <taxon>Ecdysozoa</taxon>
        <taxon>Arthropoda</taxon>
        <taxon>Hexapoda</taxon>
        <taxon>Insecta</taxon>
        <taxon>Pterygota</taxon>
        <taxon>Neoptera</taxon>
        <taxon>Endopterygota</taxon>
        <taxon>Coleoptera</taxon>
        <taxon>Polyphaga</taxon>
        <taxon>Cucujiformia</taxon>
        <taxon>Chrysomeloidea</taxon>
        <taxon>Cerambycidae</taxon>
        <taxon>Lamiinae</taxon>
        <taxon>Monochamini</taxon>
        <taxon>Molorchus</taxon>
    </lineage>
</organism>
<evidence type="ECO:0000313" key="3">
    <source>
        <dbReference type="EMBL" id="KAJ8975304.1"/>
    </source>
</evidence>
<proteinExistence type="predicted"/>
<dbReference type="Pfam" id="PF14652">
    <property type="entry name" value="DUF4457"/>
    <property type="match status" value="1"/>
</dbReference>